<dbReference type="HOGENOM" id="CLU_049688_0_0_1"/>
<reference evidence="2 3" key="2">
    <citation type="journal article" date="2008" name="Nature">
        <title>The Phaeodactylum genome reveals the evolutionary history of diatom genomes.</title>
        <authorList>
            <person name="Bowler C."/>
            <person name="Allen A.E."/>
            <person name="Badger J.H."/>
            <person name="Grimwood J."/>
            <person name="Jabbari K."/>
            <person name="Kuo A."/>
            <person name="Maheswari U."/>
            <person name="Martens C."/>
            <person name="Maumus F."/>
            <person name="Otillar R.P."/>
            <person name="Rayko E."/>
            <person name="Salamov A."/>
            <person name="Vandepoele K."/>
            <person name="Beszteri B."/>
            <person name="Gruber A."/>
            <person name="Heijde M."/>
            <person name="Katinka M."/>
            <person name="Mock T."/>
            <person name="Valentin K."/>
            <person name="Verret F."/>
            <person name="Berges J.A."/>
            <person name="Brownlee C."/>
            <person name="Cadoret J.P."/>
            <person name="Chiovitti A."/>
            <person name="Choi C.J."/>
            <person name="Coesel S."/>
            <person name="De Martino A."/>
            <person name="Detter J.C."/>
            <person name="Durkin C."/>
            <person name="Falciatore A."/>
            <person name="Fournet J."/>
            <person name="Haruta M."/>
            <person name="Huysman M.J."/>
            <person name="Jenkins B.D."/>
            <person name="Jiroutova K."/>
            <person name="Jorgensen R.E."/>
            <person name="Joubert Y."/>
            <person name="Kaplan A."/>
            <person name="Kroger N."/>
            <person name="Kroth P.G."/>
            <person name="La Roche J."/>
            <person name="Lindquist E."/>
            <person name="Lommer M."/>
            <person name="Martin-Jezequel V."/>
            <person name="Lopez P.J."/>
            <person name="Lucas S."/>
            <person name="Mangogna M."/>
            <person name="McGinnis K."/>
            <person name="Medlin L.K."/>
            <person name="Montsant A."/>
            <person name="Oudot-Le Secq M.P."/>
            <person name="Napoli C."/>
            <person name="Obornik M."/>
            <person name="Parker M.S."/>
            <person name="Petit J.L."/>
            <person name="Porcel B.M."/>
            <person name="Poulsen N."/>
            <person name="Robison M."/>
            <person name="Rychlewski L."/>
            <person name="Rynearson T.A."/>
            <person name="Schmutz J."/>
            <person name="Shapiro H."/>
            <person name="Siaut M."/>
            <person name="Stanley M."/>
            <person name="Sussman M.R."/>
            <person name="Taylor A.R."/>
            <person name="Vardi A."/>
            <person name="von Dassow P."/>
            <person name="Vyverman W."/>
            <person name="Willis A."/>
            <person name="Wyrwicz L.S."/>
            <person name="Rokhsar D.S."/>
            <person name="Weissenbach J."/>
            <person name="Armbrust E.V."/>
            <person name="Green B.R."/>
            <person name="Van de Peer Y."/>
            <person name="Grigoriev I.V."/>
        </authorList>
    </citation>
    <scope>NUCLEOTIDE SEQUENCE [LARGE SCALE GENOMIC DNA]</scope>
    <source>
        <strain evidence="2 3">CCMP1335</strain>
    </source>
</reference>
<dbReference type="Proteomes" id="UP000001449">
    <property type="component" value="Chromosome 2"/>
</dbReference>
<accession>B8BTA5</accession>
<evidence type="ECO:0008006" key="4">
    <source>
        <dbReference type="Google" id="ProtNLM"/>
    </source>
</evidence>
<dbReference type="GeneID" id="7452152"/>
<dbReference type="eggNOG" id="ENOG502SRTA">
    <property type="taxonomic scope" value="Eukaryota"/>
</dbReference>
<proteinExistence type="predicted"/>
<evidence type="ECO:0000313" key="3">
    <source>
        <dbReference type="Proteomes" id="UP000001449"/>
    </source>
</evidence>
<dbReference type="EMBL" id="CM000639">
    <property type="protein sequence ID" value="EED95058.1"/>
    <property type="molecule type" value="Genomic_DNA"/>
</dbReference>
<protein>
    <recommendedName>
        <fullName evidence="4">Sulfotransferase domain-containing protein</fullName>
    </recommendedName>
</protein>
<gene>
    <name evidence="2" type="ORF">THAPSDRAFT_2069</name>
</gene>
<organism evidence="2 3">
    <name type="scientific">Thalassiosira pseudonana</name>
    <name type="common">Marine diatom</name>
    <name type="synonym">Cyclotella nana</name>
    <dbReference type="NCBI Taxonomy" id="35128"/>
    <lineage>
        <taxon>Eukaryota</taxon>
        <taxon>Sar</taxon>
        <taxon>Stramenopiles</taxon>
        <taxon>Ochrophyta</taxon>
        <taxon>Bacillariophyta</taxon>
        <taxon>Coscinodiscophyceae</taxon>
        <taxon>Thalassiosirophycidae</taxon>
        <taxon>Thalassiosirales</taxon>
        <taxon>Thalassiosiraceae</taxon>
        <taxon>Thalassiosira</taxon>
    </lineage>
</organism>
<evidence type="ECO:0000313" key="2">
    <source>
        <dbReference type="EMBL" id="EED95058.1"/>
    </source>
</evidence>
<dbReference type="AlphaFoldDB" id="B8BTA5"/>
<sequence>MFTLLLLAVSIFVTFSLTTSVKFNSSASHQQERQIDSPLVLEKETIRDNTNANANSLRQTASTKYDNTSYEEALVQWIATQKQTTVGASTSIQQLLSTPIYFLPGSLPISQLSTLQHCYTNPTIYNQHLKSSSPRRRVPYSERYQLAYILLPKSGSSTGRFMMKTEFQAVEQTITLQPPLNVIAFVREPLSRFYSQYDEAYVRTAPWQKTQNEYSIDESTGDYVGDPHPYPYLHEGLSTYHDYEDVFCPPETRKNKNSRRECLFRESHENGTLASRLERFVQEYDGLSPFDVHLIFQVPMLSNRDGYAMYITELYNTTNSKQDWNDIAKKYLGESGLSNAKKESGGVIEGRSYPRRFDKSLVGKQTERRICELALIDYCCLNFPLPASCGRGGDGEEEKRLTCKMEYDEKAERIRVQPGVFPERVG</sequence>
<dbReference type="PaxDb" id="35128-Thaps2069"/>
<feature type="chain" id="PRO_5002869242" description="Sulfotransferase domain-containing protein" evidence="1">
    <location>
        <begin position="19"/>
        <end position="426"/>
    </location>
</feature>
<keyword evidence="1" id="KW-0732">Signal</keyword>
<dbReference type="InParanoid" id="B8BTA5"/>
<evidence type="ECO:0000256" key="1">
    <source>
        <dbReference type="SAM" id="SignalP"/>
    </source>
</evidence>
<reference evidence="2 3" key="1">
    <citation type="journal article" date="2004" name="Science">
        <title>The genome of the diatom Thalassiosira pseudonana: ecology, evolution, and metabolism.</title>
        <authorList>
            <person name="Armbrust E.V."/>
            <person name="Berges J.A."/>
            <person name="Bowler C."/>
            <person name="Green B.R."/>
            <person name="Martinez D."/>
            <person name="Putnam N.H."/>
            <person name="Zhou S."/>
            <person name="Allen A.E."/>
            <person name="Apt K.E."/>
            <person name="Bechner M."/>
            <person name="Brzezinski M.A."/>
            <person name="Chaal B.K."/>
            <person name="Chiovitti A."/>
            <person name="Davis A.K."/>
            <person name="Demarest M.S."/>
            <person name="Detter J.C."/>
            <person name="Glavina T."/>
            <person name="Goodstein D."/>
            <person name="Hadi M.Z."/>
            <person name="Hellsten U."/>
            <person name="Hildebrand M."/>
            <person name="Jenkins B.D."/>
            <person name="Jurka J."/>
            <person name="Kapitonov V.V."/>
            <person name="Kroger N."/>
            <person name="Lau W.W."/>
            <person name="Lane T.W."/>
            <person name="Larimer F.W."/>
            <person name="Lippmeier J.C."/>
            <person name="Lucas S."/>
            <person name="Medina M."/>
            <person name="Montsant A."/>
            <person name="Obornik M."/>
            <person name="Parker M.S."/>
            <person name="Palenik B."/>
            <person name="Pazour G.J."/>
            <person name="Richardson P.M."/>
            <person name="Rynearson T.A."/>
            <person name="Saito M.A."/>
            <person name="Schwartz D.C."/>
            <person name="Thamatrakoln K."/>
            <person name="Valentin K."/>
            <person name="Vardi A."/>
            <person name="Wilkerson F.P."/>
            <person name="Rokhsar D.S."/>
        </authorList>
    </citation>
    <scope>NUCLEOTIDE SEQUENCE [LARGE SCALE GENOMIC DNA]</scope>
    <source>
        <strain evidence="2 3">CCMP1335</strain>
    </source>
</reference>
<dbReference type="KEGG" id="tps:THAPSDRAFT_2069"/>
<keyword evidence="3" id="KW-1185">Reference proteome</keyword>
<dbReference type="RefSeq" id="XP_002287615.1">
    <property type="nucleotide sequence ID" value="XM_002287579.1"/>
</dbReference>
<dbReference type="OMA" id="DYCCLNF"/>
<name>B8BTA5_THAPS</name>
<feature type="signal peptide" evidence="1">
    <location>
        <begin position="1"/>
        <end position="18"/>
    </location>
</feature>